<organism evidence="2 3">
    <name type="scientific">Segnochrobactrum spirostomi</name>
    <dbReference type="NCBI Taxonomy" id="2608987"/>
    <lineage>
        <taxon>Bacteria</taxon>
        <taxon>Pseudomonadati</taxon>
        <taxon>Pseudomonadota</taxon>
        <taxon>Alphaproteobacteria</taxon>
        <taxon>Hyphomicrobiales</taxon>
        <taxon>Segnochrobactraceae</taxon>
        <taxon>Segnochrobactrum</taxon>
    </lineage>
</organism>
<evidence type="ECO:0000313" key="3">
    <source>
        <dbReference type="Proteomes" id="UP000332515"/>
    </source>
</evidence>
<dbReference type="AlphaFoldDB" id="A0A6A7Y3U2"/>
<keyword evidence="3" id="KW-1185">Reference proteome</keyword>
<evidence type="ECO:0000313" key="2">
    <source>
        <dbReference type="EMBL" id="MQT13385.1"/>
    </source>
</evidence>
<feature type="compositionally biased region" description="Polar residues" evidence="1">
    <location>
        <begin position="1"/>
        <end position="25"/>
    </location>
</feature>
<feature type="region of interest" description="Disordered" evidence="1">
    <location>
        <begin position="1"/>
        <end position="52"/>
    </location>
</feature>
<dbReference type="EMBL" id="VWNA01000001">
    <property type="protein sequence ID" value="MQT13385.1"/>
    <property type="molecule type" value="Genomic_DNA"/>
</dbReference>
<name>A0A6A7Y3U2_9HYPH</name>
<accession>A0A6A7Y3U2</accession>
<reference evidence="2 3" key="1">
    <citation type="submission" date="2019-09" db="EMBL/GenBank/DDBJ databases">
        <title>Segnochrobactrum spirostomi gen. nov., sp. nov., isolated from the ciliate Spirostomum cf. yagiui and description of a novel family, Segnochrobactraceae fam. nov. within the order Rhizobiales of the class Alphaproteobacteria.</title>
        <authorList>
            <person name="Akter S."/>
            <person name="Shazib S.U.A."/>
            <person name="Shin M.K."/>
        </authorList>
    </citation>
    <scope>NUCLEOTIDE SEQUENCE [LARGE SCALE GENOMIC DNA]</scope>
    <source>
        <strain evidence="2 3">Sp-1</strain>
    </source>
</reference>
<gene>
    <name evidence="2" type="ORF">F0357_12175</name>
</gene>
<dbReference type="RefSeq" id="WP_153481822.1">
    <property type="nucleotide sequence ID" value="NZ_VWNA01000001.1"/>
</dbReference>
<evidence type="ECO:0000256" key="1">
    <source>
        <dbReference type="SAM" id="MobiDB-lite"/>
    </source>
</evidence>
<protein>
    <submittedName>
        <fullName evidence="2">Uncharacterized protein</fullName>
    </submittedName>
</protein>
<sequence>MKTQSTHAEYTENNGATVTAASNGALNDPALETISGGGFPEPALNMAGQEPNYSTFDQIGRDLTTMGQGFAAGVESIG</sequence>
<comment type="caution">
    <text evidence="2">The sequence shown here is derived from an EMBL/GenBank/DDBJ whole genome shotgun (WGS) entry which is preliminary data.</text>
</comment>
<proteinExistence type="predicted"/>
<dbReference type="Proteomes" id="UP000332515">
    <property type="component" value="Unassembled WGS sequence"/>
</dbReference>